<proteinExistence type="predicted"/>
<reference evidence="1 2" key="1">
    <citation type="submission" date="2016-07" db="EMBL/GenBank/DDBJ databases">
        <title>Pervasive Adenine N6-methylation of Active Genes in Fungi.</title>
        <authorList>
            <consortium name="DOE Joint Genome Institute"/>
            <person name="Mondo S.J."/>
            <person name="Dannebaum R.O."/>
            <person name="Kuo R.C."/>
            <person name="Labutti K."/>
            <person name="Haridas S."/>
            <person name="Kuo A."/>
            <person name="Salamov A."/>
            <person name="Ahrendt S.R."/>
            <person name="Lipzen A."/>
            <person name="Sullivan W."/>
            <person name="Andreopoulos W.B."/>
            <person name="Clum A."/>
            <person name="Lindquist E."/>
            <person name="Daum C."/>
            <person name="Ramamoorthy G.K."/>
            <person name="Gryganskyi A."/>
            <person name="Culley D."/>
            <person name="Magnuson J.K."/>
            <person name="James T.Y."/>
            <person name="O'Malley M.A."/>
            <person name="Stajich J.E."/>
            <person name="Spatafora J.W."/>
            <person name="Visel A."/>
            <person name="Grigoriev I.V."/>
        </authorList>
    </citation>
    <scope>NUCLEOTIDE SEQUENCE [LARGE SCALE GENOMIC DNA]</scope>
    <source>
        <strain evidence="1 2">NRRL 1336</strain>
    </source>
</reference>
<comment type="caution">
    <text evidence="1">The sequence shown here is derived from an EMBL/GenBank/DDBJ whole genome shotgun (WGS) entry which is preliminary data.</text>
</comment>
<dbReference type="Proteomes" id="UP000193560">
    <property type="component" value="Unassembled WGS sequence"/>
</dbReference>
<gene>
    <name evidence="1" type="ORF">BCR42DRAFT_392119</name>
</gene>
<accession>A0A1X2IJ77</accession>
<dbReference type="EMBL" id="MCGE01000010">
    <property type="protein sequence ID" value="ORZ17344.1"/>
    <property type="molecule type" value="Genomic_DNA"/>
</dbReference>
<organism evidence="1 2">
    <name type="scientific">Absidia repens</name>
    <dbReference type="NCBI Taxonomy" id="90262"/>
    <lineage>
        <taxon>Eukaryota</taxon>
        <taxon>Fungi</taxon>
        <taxon>Fungi incertae sedis</taxon>
        <taxon>Mucoromycota</taxon>
        <taxon>Mucoromycotina</taxon>
        <taxon>Mucoromycetes</taxon>
        <taxon>Mucorales</taxon>
        <taxon>Cunninghamellaceae</taxon>
        <taxon>Absidia</taxon>
    </lineage>
</organism>
<sequence>MNLTIPIGNPDYGLVELAPQFVSSLDLILSINQAHGDECPGIPFFVPTTICFFIICSWNLSVVTMIIVGTLPEDIFGISPKEDFFFHGQANRCTSLLPSNISITHGSQKLTKDQTSSKTDDCIMLDLVMTTEADLPQYKSPSDSLKEDRRVETRRTTLDDLTALLLNGKLFPPMHASQVSQQKYKTMMRNYWIHNVQRNRVPSFFGMVVVGIRHVANMTPSHKVYPISQTKVTLQTWSYHFENVYCIHAVKERLFRLPRCRRRRRLCLFCKSFPSTGITTLKSPFSLSLQMESSNLSSHITSAAQKLVSHWFRPCRSSDGVWRCRFRYTFHAIERSYMKAMCPFNEYDS</sequence>
<name>A0A1X2IJ77_9FUNG</name>
<evidence type="ECO:0000313" key="2">
    <source>
        <dbReference type="Proteomes" id="UP000193560"/>
    </source>
</evidence>
<evidence type="ECO:0000313" key="1">
    <source>
        <dbReference type="EMBL" id="ORZ17344.1"/>
    </source>
</evidence>
<protein>
    <submittedName>
        <fullName evidence="1">Uncharacterized protein</fullName>
    </submittedName>
</protein>
<keyword evidence="2" id="KW-1185">Reference proteome</keyword>
<dbReference type="AlphaFoldDB" id="A0A1X2IJ77"/>